<protein>
    <submittedName>
        <fullName evidence="1">Uncharacterized protein</fullName>
    </submittedName>
</protein>
<dbReference type="AlphaFoldDB" id="A0A9P5H2U5"/>
<accession>A0A9P5H2U5</accession>
<organism evidence="1 2">
    <name type="scientific">Cylindrodendrum hubeiense</name>
    <dbReference type="NCBI Taxonomy" id="595255"/>
    <lineage>
        <taxon>Eukaryota</taxon>
        <taxon>Fungi</taxon>
        <taxon>Dikarya</taxon>
        <taxon>Ascomycota</taxon>
        <taxon>Pezizomycotina</taxon>
        <taxon>Sordariomycetes</taxon>
        <taxon>Hypocreomycetidae</taxon>
        <taxon>Hypocreales</taxon>
        <taxon>Nectriaceae</taxon>
        <taxon>Cylindrodendrum</taxon>
    </lineage>
</organism>
<evidence type="ECO:0000313" key="2">
    <source>
        <dbReference type="Proteomes" id="UP000722485"/>
    </source>
</evidence>
<keyword evidence="2" id="KW-1185">Reference proteome</keyword>
<dbReference type="Proteomes" id="UP000722485">
    <property type="component" value="Unassembled WGS sequence"/>
</dbReference>
<evidence type="ECO:0000313" key="1">
    <source>
        <dbReference type="EMBL" id="KAF7547723.1"/>
    </source>
</evidence>
<gene>
    <name evidence="1" type="ORF">G7Z17_g7524</name>
</gene>
<proteinExistence type="predicted"/>
<name>A0A9P5H2U5_9HYPO</name>
<dbReference type="EMBL" id="JAANBB010000169">
    <property type="protein sequence ID" value="KAF7547723.1"/>
    <property type="molecule type" value="Genomic_DNA"/>
</dbReference>
<comment type="caution">
    <text evidence="1">The sequence shown here is derived from an EMBL/GenBank/DDBJ whole genome shotgun (WGS) entry which is preliminary data.</text>
</comment>
<sequence length="68" mass="7401">MSDKQGPEAPGPREKLEAQIKSADMTDDLQQESIEATNEADEAAAQEAMAKFTIEKVLPSRSSATRNH</sequence>
<dbReference type="OrthoDB" id="10033309at2759"/>
<reference evidence="1" key="1">
    <citation type="submission" date="2020-03" db="EMBL/GenBank/DDBJ databases">
        <title>Draft Genome Sequence of Cylindrodendrum hubeiense.</title>
        <authorList>
            <person name="Buettner E."/>
            <person name="Kellner H."/>
        </authorList>
    </citation>
    <scope>NUCLEOTIDE SEQUENCE</scope>
    <source>
        <strain evidence="1">IHI 201604</strain>
    </source>
</reference>